<keyword evidence="4" id="KW-0238">DNA-binding</keyword>
<dbReference type="GO" id="GO:0005524">
    <property type="term" value="F:ATP binding"/>
    <property type="evidence" value="ECO:0007669"/>
    <property type="project" value="UniProtKB-KW"/>
</dbReference>
<evidence type="ECO:0000313" key="10">
    <source>
        <dbReference type="EMBL" id="HGT38195.1"/>
    </source>
</evidence>
<dbReference type="Gene3D" id="1.10.8.60">
    <property type="match status" value="1"/>
</dbReference>
<reference evidence="10" key="1">
    <citation type="journal article" date="2020" name="mSystems">
        <title>Genome- and Community-Level Interaction Insights into Carbon Utilization and Element Cycling Functions of Hydrothermarchaeota in Hydrothermal Sediment.</title>
        <authorList>
            <person name="Zhou Z."/>
            <person name="Liu Y."/>
            <person name="Xu W."/>
            <person name="Pan J."/>
            <person name="Luo Z.H."/>
            <person name="Li M."/>
        </authorList>
    </citation>
    <scope>NUCLEOTIDE SEQUENCE [LARGE SCALE GENOMIC DNA]</scope>
    <source>
        <strain evidence="10">SpSt-508</strain>
    </source>
</reference>
<dbReference type="PANTHER" id="PTHR32071:SF57">
    <property type="entry name" value="C4-DICARBOXYLATE TRANSPORT TRANSCRIPTIONAL REGULATORY PROTEIN DCTD"/>
    <property type="match status" value="1"/>
</dbReference>
<keyword evidence="2" id="KW-0067">ATP-binding</keyword>
<feature type="coiled-coil region" evidence="7">
    <location>
        <begin position="316"/>
        <end position="343"/>
    </location>
</feature>
<dbReference type="SMART" id="SM00240">
    <property type="entry name" value="FHA"/>
    <property type="match status" value="1"/>
</dbReference>
<dbReference type="InterPro" id="IPR025943">
    <property type="entry name" value="Sigma_54_int_dom_ATP-bd_2"/>
</dbReference>
<evidence type="ECO:0000256" key="7">
    <source>
        <dbReference type="SAM" id="Coils"/>
    </source>
</evidence>
<dbReference type="SUPFAM" id="SSF52540">
    <property type="entry name" value="P-loop containing nucleoside triphosphate hydrolases"/>
    <property type="match status" value="1"/>
</dbReference>
<dbReference type="AlphaFoldDB" id="A0A7C4LJI3"/>
<dbReference type="PANTHER" id="PTHR32071">
    <property type="entry name" value="TRANSCRIPTIONAL REGULATORY PROTEIN"/>
    <property type="match status" value="1"/>
</dbReference>
<dbReference type="InterPro" id="IPR009057">
    <property type="entry name" value="Homeodomain-like_sf"/>
</dbReference>
<dbReference type="Gene3D" id="1.10.10.60">
    <property type="entry name" value="Homeodomain-like"/>
    <property type="match status" value="1"/>
</dbReference>
<dbReference type="SUPFAM" id="SSF55781">
    <property type="entry name" value="GAF domain-like"/>
    <property type="match status" value="1"/>
</dbReference>
<dbReference type="Pfam" id="PF01590">
    <property type="entry name" value="GAF"/>
    <property type="match status" value="1"/>
</dbReference>
<dbReference type="InterPro" id="IPR008984">
    <property type="entry name" value="SMAD_FHA_dom_sf"/>
</dbReference>
<evidence type="ECO:0000256" key="1">
    <source>
        <dbReference type="ARBA" id="ARBA00022741"/>
    </source>
</evidence>
<proteinExistence type="predicted"/>
<gene>
    <name evidence="10" type="ORF">ENS64_02840</name>
</gene>
<dbReference type="FunFam" id="3.40.50.300:FF:000006">
    <property type="entry name" value="DNA-binding transcriptional regulator NtrC"/>
    <property type="match status" value="1"/>
</dbReference>
<dbReference type="InterPro" id="IPR003018">
    <property type="entry name" value="GAF"/>
</dbReference>
<keyword evidence="1" id="KW-0547">Nucleotide-binding</keyword>
<comment type="caution">
    <text evidence="10">The sequence shown here is derived from an EMBL/GenBank/DDBJ whole genome shotgun (WGS) entry which is preliminary data.</text>
</comment>
<dbReference type="InterPro" id="IPR000253">
    <property type="entry name" value="FHA_dom"/>
</dbReference>
<evidence type="ECO:0000256" key="4">
    <source>
        <dbReference type="ARBA" id="ARBA00023125"/>
    </source>
</evidence>
<dbReference type="PROSITE" id="PS00675">
    <property type="entry name" value="SIGMA54_INTERACT_1"/>
    <property type="match status" value="1"/>
</dbReference>
<dbReference type="Gene3D" id="3.40.50.300">
    <property type="entry name" value="P-loop containing nucleotide triphosphate hydrolases"/>
    <property type="match status" value="1"/>
</dbReference>
<dbReference type="PROSITE" id="PS50006">
    <property type="entry name" value="FHA_DOMAIN"/>
    <property type="match status" value="1"/>
</dbReference>
<dbReference type="InterPro" id="IPR002197">
    <property type="entry name" value="HTH_Fis"/>
</dbReference>
<dbReference type="InterPro" id="IPR025944">
    <property type="entry name" value="Sigma_54_int_dom_CS"/>
</dbReference>
<dbReference type="EMBL" id="DSVQ01000006">
    <property type="protein sequence ID" value="HGT38195.1"/>
    <property type="molecule type" value="Genomic_DNA"/>
</dbReference>
<dbReference type="GO" id="GO:0043565">
    <property type="term" value="F:sequence-specific DNA binding"/>
    <property type="evidence" value="ECO:0007669"/>
    <property type="project" value="InterPro"/>
</dbReference>
<dbReference type="InterPro" id="IPR058031">
    <property type="entry name" value="AAA_lid_NorR"/>
</dbReference>
<dbReference type="InterPro" id="IPR029016">
    <property type="entry name" value="GAF-like_dom_sf"/>
</dbReference>
<dbReference type="CDD" id="cd00060">
    <property type="entry name" value="FHA"/>
    <property type="match status" value="1"/>
</dbReference>
<organism evidence="10">
    <name type="scientific">Schlesneria paludicola</name>
    <dbReference type="NCBI Taxonomy" id="360056"/>
    <lineage>
        <taxon>Bacteria</taxon>
        <taxon>Pseudomonadati</taxon>
        <taxon>Planctomycetota</taxon>
        <taxon>Planctomycetia</taxon>
        <taxon>Planctomycetales</taxon>
        <taxon>Planctomycetaceae</taxon>
        <taxon>Schlesneria</taxon>
    </lineage>
</organism>
<dbReference type="FunFam" id="1.10.8.60:FF:000014">
    <property type="entry name" value="DNA-binding transcriptional regulator NtrC"/>
    <property type="match status" value="1"/>
</dbReference>
<keyword evidence="6" id="KW-0804">Transcription</keyword>
<dbReference type="InterPro" id="IPR025662">
    <property type="entry name" value="Sigma_54_int_dom_ATP-bd_1"/>
</dbReference>
<dbReference type="PRINTS" id="PR01590">
    <property type="entry name" value="HTHFIS"/>
</dbReference>
<dbReference type="Gene3D" id="3.30.450.40">
    <property type="match status" value="1"/>
</dbReference>
<dbReference type="Pfam" id="PF00498">
    <property type="entry name" value="FHA"/>
    <property type="match status" value="1"/>
</dbReference>
<dbReference type="CDD" id="cd00009">
    <property type="entry name" value="AAA"/>
    <property type="match status" value="1"/>
</dbReference>
<dbReference type="SUPFAM" id="SSF46689">
    <property type="entry name" value="Homeodomain-like"/>
    <property type="match status" value="1"/>
</dbReference>
<dbReference type="InterPro" id="IPR003593">
    <property type="entry name" value="AAA+_ATPase"/>
</dbReference>
<dbReference type="InterPro" id="IPR002078">
    <property type="entry name" value="Sigma_54_int"/>
</dbReference>
<keyword evidence="7" id="KW-0175">Coiled coil</keyword>
<dbReference type="GO" id="GO:0006355">
    <property type="term" value="P:regulation of DNA-templated transcription"/>
    <property type="evidence" value="ECO:0007669"/>
    <property type="project" value="InterPro"/>
</dbReference>
<dbReference type="PROSITE" id="PS00676">
    <property type="entry name" value="SIGMA54_INTERACT_2"/>
    <property type="match status" value="1"/>
</dbReference>
<sequence length="658" mass="73284">MPGDPYLVVKTGPLEGRQFRLQPGQITTIGRAPTNRIAIPDEICSRNHCEIFQSGGKWMVRDLASRNGTRVQGQFIESDCPLQFGQLIQLGTTVLWFTDDPNGAPKELTPRDPLDAETATEVTLSLHKPEILHRTRYTRYQTAEAHTRDRMSRDLARLYRLAMEMGAASDVTVLAGKVLDGLLAAIPADIGAILMLTGDESGPPTPQQLHVVVYKSRTQTPYQRVSDSLSQLALSERDAILARDIHVDSRLATQDSVHEIKAQSVICAPLRVGETLLGLIHLYSTNSDEPLEPEDLDFTLAVADQLAIALENLRRRERLADGLARVETENQTLREQLRVETELVGESAAMRRLRDKLAKIAPTGATVLIRGESGVGKELVARAIHLNSPRRHGPFITMNCAALSESLLESELFGHEKGSFTGAVSRKLGKFEQAHGGTLFLDEVGEMSPAIQAKFLRVLEGHPFERVGGGTQVQVDVRVVAATNRELEKAVEEAGFRKDLYFRLQVVELYVEPLRDRRDDIPLLARFFLEKFARKIGRAVTDFTPAAIETLRRYDWPGNVRELQNTIERAVILSTGPLVGVEDIQLSTLGRHVATGEVVPAERFQPRPLEVVEQEHILATLEATHWNKSQAAQILGIERSTLDRKLKRYELDRRGKLP</sequence>
<dbReference type="SUPFAM" id="SSF49879">
    <property type="entry name" value="SMAD/FHA domain"/>
    <property type="match status" value="1"/>
</dbReference>
<feature type="domain" description="Sigma-54 factor interaction" evidence="9">
    <location>
        <begin position="343"/>
        <end position="572"/>
    </location>
</feature>
<accession>A0A7C4LJI3</accession>
<dbReference type="SMART" id="SM00065">
    <property type="entry name" value="GAF"/>
    <property type="match status" value="1"/>
</dbReference>
<dbReference type="Pfam" id="PF00158">
    <property type="entry name" value="Sigma54_activat"/>
    <property type="match status" value="1"/>
</dbReference>
<dbReference type="SMART" id="SM00382">
    <property type="entry name" value="AAA"/>
    <property type="match status" value="1"/>
</dbReference>
<feature type="domain" description="FHA" evidence="8">
    <location>
        <begin position="27"/>
        <end position="76"/>
    </location>
</feature>
<evidence type="ECO:0000256" key="2">
    <source>
        <dbReference type="ARBA" id="ARBA00022840"/>
    </source>
</evidence>
<dbReference type="InterPro" id="IPR027417">
    <property type="entry name" value="P-loop_NTPase"/>
</dbReference>
<name>A0A7C4LJI3_9PLAN</name>
<dbReference type="Gene3D" id="2.60.200.20">
    <property type="match status" value="1"/>
</dbReference>
<evidence type="ECO:0000256" key="5">
    <source>
        <dbReference type="ARBA" id="ARBA00023159"/>
    </source>
</evidence>
<dbReference type="PROSITE" id="PS50045">
    <property type="entry name" value="SIGMA54_INTERACT_4"/>
    <property type="match status" value="1"/>
</dbReference>
<keyword evidence="3" id="KW-0805">Transcription regulation</keyword>
<keyword evidence="5" id="KW-0010">Activator</keyword>
<evidence type="ECO:0000256" key="6">
    <source>
        <dbReference type="ARBA" id="ARBA00023163"/>
    </source>
</evidence>
<dbReference type="PROSITE" id="PS00688">
    <property type="entry name" value="SIGMA54_INTERACT_3"/>
    <property type="match status" value="1"/>
</dbReference>
<evidence type="ECO:0000256" key="3">
    <source>
        <dbReference type="ARBA" id="ARBA00023015"/>
    </source>
</evidence>
<dbReference type="Pfam" id="PF02954">
    <property type="entry name" value="HTH_8"/>
    <property type="match status" value="1"/>
</dbReference>
<protein>
    <submittedName>
        <fullName evidence="10">FHA domain-containing protein</fullName>
    </submittedName>
</protein>
<evidence type="ECO:0000259" key="9">
    <source>
        <dbReference type="PROSITE" id="PS50045"/>
    </source>
</evidence>
<evidence type="ECO:0000259" key="8">
    <source>
        <dbReference type="PROSITE" id="PS50006"/>
    </source>
</evidence>
<dbReference type="Pfam" id="PF25601">
    <property type="entry name" value="AAA_lid_14"/>
    <property type="match status" value="1"/>
</dbReference>